<accession>A0ACC1NSL6</accession>
<organism evidence="1 2">
    <name type="scientific">Zarea fungicola</name>
    <dbReference type="NCBI Taxonomy" id="93591"/>
    <lineage>
        <taxon>Eukaryota</taxon>
        <taxon>Fungi</taxon>
        <taxon>Dikarya</taxon>
        <taxon>Ascomycota</taxon>
        <taxon>Pezizomycotina</taxon>
        <taxon>Sordariomycetes</taxon>
        <taxon>Hypocreomycetidae</taxon>
        <taxon>Hypocreales</taxon>
        <taxon>Cordycipitaceae</taxon>
        <taxon>Zarea</taxon>
    </lineage>
</organism>
<reference evidence="1" key="1">
    <citation type="submission" date="2022-08" db="EMBL/GenBank/DDBJ databases">
        <title>Genome Sequence of Lecanicillium fungicola.</title>
        <authorList>
            <person name="Buettner E."/>
        </authorList>
    </citation>
    <scope>NUCLEOTIDE SEQUENCE</scope>
    <source>
        <strain evidence="1">Babe33</strain>
    </source>
</reference>
<comment type="caution">
    <text evidence="1">The sequence shown here is derived from an EMBL/GenBank/DDBJ whole genome shotgun (WGS) entry which is preliminary data.</text>
</comment>
<keyword evidence="2" id="KW-1185">Reference proteome</keyword>
<dbReference type="EMBL" id="JANJQO010000105">
    <property type="protein sequence ID" value="KAJ2981904.1"/>
    <property type="molecule type" value="Genomic_DNA"/>
</dbReference>
<protein>
    <submittedName>
        <fullName evidence="1">Uncharacterized protein</fullName>
    </submittedName>
</protein>
<evidence type="ECO:0000313" key="1">
    <source>
        <dbReference type="EMBL" id="KAJ2981904.1"/>
    </source>
</evidence>
<evidence type="ECO:0000313" key="2">
    <source>
        <dbReference type="Proteomes" id="UP001143910"/>
    </source>
</evidence>
<gene>
    <name evidence="1" type="ORF">NQ176_g1745</name>
</gene>
<proteinExistence type="predicted"/>
<dbReference type="Proteomes" id="UP001143910">
    <property type="component" value="Unassembled WGS sequence"/>
</dbReference>
<name>A0ACC1NSL6_9HYPO</name>
<sequence length="1017" mass="113901">MFSCFGTDGDEDEREPLLPKYNDDTGRQARLHEKLHTYQMLRAISKGYMPTTDQTIVQLRTLLSSQVINPSETTGLSPSGRALVRTTREWLELFIELLNQKNSKNQIQDFIWYLSSTRVHVDANGAGSAISKGRAHAKASAIVEGLRTIFSLALANNDFRVLVADIGTISKQILRDGAFAVSEVSQEAGKQLDPVANGSGDLATLKATDKKAETKLPKEELKKEVRQVKDNVQGEVSQVSEELYTSFRDHMSEEAQQVLISRLKAAVSSLRQKKDYSEAVSQVAHLLQRCVVIYLSAAGEAADQVEDNVSLNQDAKEAATNFWGFISSFGDEERWDRVSTAFREFIDKNHENKENAEQLAQELITMLQKMLSDPEFLNNFGEKKDEMKGKIKELTNDSALVDDISRIVDTTQSALHSALGDPALQKLTSASLRLAEIGFPGNQAGNPDLFTDFSNVFLPLMLQAVQHIPIPRLEVATPTVDLLLENLILQPGKTIHHSSFLPYNLHLTTKNDLNVTKVRPLASLSAAARGQERQFAGYGANSRGSNDDCLPDAAQVASQLDELKTQTAVLELSEAERIALVQYLSFPEIDARLMNLILAEKKTCEWFLRTPVYTAWQGTSKVAQQRGLLWIKGKPGAGKSVLMKFLLSEERPRVRAGDRLVISFFFNAQGVDLEKSALGLYRSLLSQLFQLSPDVQSALGWLTHHSAQQLLRQGWKLEPLKQGIRESIKRLGDRTLCILVDALDECSGDDIQDMVNFFEEIGAAAADAQKKLQICFSSRHYPNILVNAGLQIVLEAEPGHDNDITLFIKSNLRMGDSPTRRLDALFAMIVHRDTENGGDFRLCLLVLLYAYRPLKPEELWFAIHLAKDLKTSTRWDENVICREDMVRFANDSSKGLAELTRAENIQLIHESVRDFLLHEKSRRTLWPEFWENLAGWGNDILKECCDAQIKNCRNRDHNEYLTNFEKRSNRFITGCPFLEIDQGGVDGGNFASGNDADDDPEKDGLLFELKDKLLTNC</sequence>